<evidence type="ECO:0008006" key="3">
    <source>
        <dbReference type="Google" id="ProtNLM"/>
    </source>
</evidence>
<sequence>MAKGRNTTATSNNLLHHQRTVHIFTQLRAQRFRSVILCHKTRTRSRQQIQILNIWVLFLFLCHAAVLHRIFLRPDTEFLKSTCALGTETVPQGLDVF</sequence>
<proteinExistence type="predicted"/>
<dbReference type="Proteomes" id="UP000243499">
    <property type="component" value="Chromosome 1"/>
</dbReference>
<keyword evidence="1" id="KW-1133">Transmembrane helix</keyword>
<protein>
    <recommendedName>
        <fullName evidence="3">Transmembrane protein</fullName>
    </recommendedName>
</protein>
<dbReference type="AlphaFoldDB" id="A0A2T8KXA7"/>
<name>A0A2T8KXA7_9POAL</name>
<dbReference type="Gramene" id="PVH66813">
    <property type="protein sequence ID" value="PVH66813"/>
    <property type="gene ID" value="PAHAL_1G355200"/>
</dbReference>
<evidence type="ECO:0000256" key="1">
    <source>
        <dbReference type="SAM" id="Phobius"/>
    </source>
</evidence>
<keyword evidence="1" id="KW-0472">Membrane</keyword>
<dbReference type="EMBL" id="CM008046">
    <property type="protein sequence ID" value="PVH66813.1"/>
    <property type="molecule type" value="Genomic_DNA"/>
</dbReference>
<evidence type="ECO:0000313" key="2">
    <source>
        <dbReference type="EMBL" id="PVH66813.1"/>
    </source>
</evidence>
<accession>A0A2T8KXA7</accession>
<organism evidence="2">
    <name type="scientific">Panicum hallii</name>
    <dbReference type="NCBI Taxonomy" id="206008"/>
    <lineage>
        <taxon>Eukaryota</taxon>
        <taxon>Viridiplantae</taxon>
        <taxon>Streptophyta</taxon>
        <taxon>Embryophyta</taxon>
        <taxon>Tracheophyta</taxon>
        <taxon>Spermatophyta</taxon>
        <taxon>Magnoliopsida</taxon>
        <taxon>Liliopsida</taxon>
        <taxon>Poales</taxon>
        <taxon>Poaceae</taxon>
        <taxon>PACMAD clade</taxon>
        <taxon>Panicoideae</taxon>
        <taxon>Panicodae</taxon>
        <taxon>Paniceae</taxon>
        <taxon>Panicinae</taxon>
        <taxon>Panicum</taxon>
        <taxon>Panicum sect. Panicum</taxon>
    </lineage>
</organism>
<gene>
    <name evidence="2" type="ORF">PAHAL_1G355200</name>
</gene>
<feature type="transmembrane region" description="Helical" evidence="1">
    <location>
        <begin position="51"/>
        <end position="71"/>
    </location>
</feature>
<keyword evidence="1" id="KW-0812">Transmembrane</keyword>
<reference evidence="2" key="1">
    <citation type="submission" date="2018-04" db="EMBL/GenBank/DDBJ databases">
        <title>WGS assembly of Panicum hallii.</title>
        <authorList>
            <person name="Lovell J."/>
            <person name="Jenkins J."/>
            <person name="Lowry D."/>
            <person name="Mamidi S."/>
            <person name="Sreedasyam A."/>
            <person name="Weng X."/>
            <person name="Barry K."/>
            <person name="Bonette J."/>
            <person name="Campitelli B."/>
            <person name="Daum C."/>
            <person name="Gordon S."/>
            <person name="Gould B."/>
            <person name="Lipzen A."/>
            <person name="Macqueen A."/>
            <person name="Palacio-Mejia J."/>
            <person name="Plott C."/>
            <person name="Shakirov E."/>
            <person name="Shu S."/>
            <person name="Yoshinaga Y."/>
            <person name="Zane M."/>
            <person name="Rokhsar D."/>
            <person name="Grimwood J."/>
            <person name="Schmutz J."/>
            <person name="Juenger T."/>
        </authorList>
    </citation>
    <scope>NUCLEOTIDE SEQUENCE [LARGE SCALE GENOMIC DNA]</scope>
    <source>
        <strain evidence="2">FIL2</strain>
    </source>
</reference>